<reference evidence="2" key="2">
    <citation type="submission" date="2011-03" db="EMBL/GenBank/DDBJ databases">
        <title>Annotation of Magnaporthe poae ATCC 64411.</title>
        <authorList>
            <person name="Ma L.-J."/>
            <person name="Dead R."/>
            <person name="Young S.K."/>
            <person name="Zeng Q."/>
            <person name="Gargeya S."/>
            <person name="Fitzgerald M."/>
            <person name="Haas B."/>
            <person name="Abouelleil A."/>
            <person name="Alvarado L."/>
            <person name="Arachchi H.M."/>
            <person name="Berlin A."/>
            <person name="Brown A."/>
            <person name="Chapman S.B."/>
            <person name="Chen Z."/>
            <person name="Dunbar C."/>
            <person name="Freedman E."/>
            <person name="Gearin G."/>
            <person name="Gellesch M."/>
            <person name="Goldberg J."/>
            <person name="Griggs A."/>
            <person name="Gujja S."/>
            <person name="Heiman D."/>
            <person name="Howarth C."/>
            <person name="Larson L."/>
            <person name="Lui A."/>
            <person name="MacDonald P.J.P."/>
            <person name="Mehta T."/>
            <person name="Montmayeur A."/>
            <person name="Murphy C."/>
            <person name="Neiman D."/>
            <person name="Pearson M."/>
            <person name="Priest M."/>
            <person name="Roberts A."/>
            <person name="Saif S."/>
            <person name="Shea T."/>
            <person name="Shenoy N."/>
            <person name="Sisk P."/>
            <person name="Stolte C."/>
            <person name="Sykes S."/>
            <person name="Yandava C."/>
            <person name="Wortman J."/>
            <person name="Nusbaum C."/>
            <person name="Birren B."/>
        </authorList>
    </citation>
    <scope>NUCLEOTIDE SEQUENCE</scope>
    <source>
        <strain evidence="2">ATCC 64411</strain>
    </source>
</reference>
<evidence type="ECO:0000313" key="2">
    <source>
        <dbReference type="EMBL" id="KLU90734.1"/>
    </source>
</evidence>
<gene>
    <name evidence="2" type="ORF">MAPG_10586</name>
</gene>
<feature type="non-terminal residue" evidence="2">
    <location>
        <position position="110"/>
    </location>
</feature>
<evidence type="ECO:0000256" key="1">
    <source>
        <dbReference type="SAM" id="MobiDB-lite"/>
    </source>
</evidence>
<accession>A0A0H2UEE5</accession>
<dbReference type="EMBL" id="GL876975">
    <property type="protein sequence ID" value="KLU90734.1"/>
    <property type="molecule type" value="Genomic_DNA"/>
</dbReference>
<proteinExistence type="predicted"/>
<reference evidence="2" key="1">
    <citation type="submission" date="2010-05" db="EMBL/GenBank/DDBJ databases">
        <title>The Genome Sequence of Magnaporthe poae strain ATCC 64411.</title>
        <authorList>
            <consortium name="The Broad Institute Genome Sequencing Platform"/>
            <consortium name="Broad Institute Genome Sequencing Center for Infectious Disease"/>
            <person name="Ma L.-J."/>
            <person name="Dead R."/>
            <person name="Young S."/>
            <person name="Zeng Q."/>
            <person name="Koehrsen M."/>
            <person name="Alvarado L."/>
            <person name="Berlin A."/>
            <person name="Chapman S.B."/>
            <person name="Chen Z."/>
            <person name="Freedman E."/>
            <person name="Gellesch M."/>
            <person name="Goldberg J."/>
            <person name="Griggs A."/>
            <person name="Gujja S."/>
            <person name="Heilman E.R."/>
            <person name="Heiman D."/>
            <person name="Hepburn T."/>
            <person name="Howarth C."/>
            <person name="Jen D."/>
            <person name="Larson L."/>
            <person name="Mehta T."/>
            <person name="Neiman D."/>
            <person name="Pearson M."/>
            <person name="Roberts A."/>
            <person name="Saif S."/>
            <person name="Shea T."/>
            <person name="Shenoy N."/>
            <person name="Sisk P."/>
            <person name="Stolte C."/>
            <person name="Sykes S."/>
            <person name="Walk T."/>
            <person name="White J."/>
            <person name="Yandava C."/>
            <person name="Haas B."/>
            <person name="Nusbaum C."/>
            <person name="Birren B."/>
        </authorList>
    </citation>
    <scope>NUCLEOTIDE SEQUENCE</scope>
    <source>
        <strain evidence="2">ATCC 64411</strain>
    </source>
</reference>
<dbReference type="VEuPathDB" id="FungiDB:MAPG_10586"/>
<feature type="region of interest" description="Disordered" evidence="1">
    <location>
        <begin position="36"/>
        <end position="69"/>
    </location>
</feature>
<sequence>MTKEDVAKVMRSPITAKTRRVGGLDLKAWPGPLYISEPLETPRQPPPCPAQLHLGGGGDGSSIDSRLTTRSRESSIMIETTAGTILYWCEVYAWELLGLAVAAGALAAIA</sequence>
<protein>
    <submittedName>
        <fullName evidence="2">Uncharacterized protein</fullName>
    </submittedName>
</protein>
<name>A0A0H2UEE5_MAGP6</name>
<organism evidence="2">
    <name type="scientific">Magnaporthiopsis poae (strain ATCC 64411 / 73-15)</name>
    <name type="common">Kentucky bluegrass fungus</name>
    <name type="synonym">Magnaporthe poae</name>
    <dbReference type="NCBI Taxonomy" id="644358"/>
    <lineage>
        <taxon>Eukaryota</taxon>
        <taxon>Fungi</taxon>
        <taxon>Dikarya</taxon>
        <taxon>Ascomycota</taxon>
        <taxon>Pezizomycotina</taxon>
        <taxon>Sordariomycetes</taxon>
        <taxon>Sordariomycetidae</taxon>
        <taxon>Magnaporthales</taxon>
        <taxon>Magnaporthaceae</taxon>
        <taxon>Magnaporthiopsis</taxon>
    </lineage>
</organism>
<dbReference type="AlphaFoldDB" id="A0A0H2UEE5"/>